<evidence type="ECO:0000256" key="1">
    <source>
        <dbReference type="ARBA" id="ARBA00004571"/>
    </source>
</evidence>
<keyword evidence="6" id="KW-0472">Membrane</keyword>
<comment type="caution">
    <text evidence="9">The sequence shown here is derived from an EMBL/GenBank/DDBJ whole genome shotgun (WGS) entry which is preliminary data.</text>
</comment>
<feature type="signal peptide" evidence="8">
    <location>
        <begin position="1"/>
        <end position="21"/>
    </location>
</feature>
<dbReference type="SUPFAM" id="SSF56935">
    <property type="entry name" value="Porins"/>
    <property type="match status" value="1"/>
</dbReference>
<comment type="subcellular location">
    <subcellularLocation>
        <location evidence="1">Cell outer membrane</location>
        <topology evidence="1">Multi-pass membrane protein</topology>
    </subcellularLocation>
</comment>
<evidence type="ECO:0000256" key="7">
    <source>
        <dbReference type="ARBA" id="ARBA00023237"/>
    </source>
</evidence>
<comment type="similarity">
    <text evidence="2">Belongs to the OmpP1/FadL family.</text>
</comment>
<evidence type="ECO:0000256" key="5">
    <source>
        <dbReference type="ARBA" id="ARBA00022729"/>
    </source>
</evidence>
<sequence>MRINKVALAVTALLAASQVNAAGFQVSEHSASGLGRAFAGEAAIGDDAASLARNPALMATFDKAQLSVVGSYVSPDIDIEGQSNLGPLPKEYFDAEDIAPSQIVPAMYYIQPINDKFAAGLAIYSNYGTGTEYSNDYMAGPSAGKTSIMSVNFNPNISYRVNEQLSLGAGVSVVYATAELERNIGALGVSNGLKPSVNAAKMEGDGYGFGWNLGALYEVNENNRFGISYKSKVKTELKGEYTGTASSGNAHLMGVTRPVDGTLDINLPSILEVSGYHKLTDKFAVSYSWQYSTWSDFGDIVAKSEGCAGGVCLEKKEDYSNSSRYAIGGEYYLSEAVTLRAGYAFDEQAGEATLSIPDTDRQWYTAGLTYKATKALSFDLAAALVAGKEITFKEELSAGVPEVTFKSSGDAWIYSAQMNYSF</sequence>
<evidence type="ECO:0000313" key="9">
    <source>
        <dbReference type="EMBL" id="SGY81677.1"/>
    </source>
</evidence>
<dbReference type="RefSeq" id="WP_075470843.1">
    <property type="nucleotide sequence ID" value="NZ_CAWQZC010000090.1"/>
</dbReference>
<dbReference type="Gene3D" id="2.40.160.60">
    <property type="entry name" value="Outer membrane protein transport protein (OMPP1/FadL/TodX)"/>
    <property type="match status" value="1"/>
</dbReference>
<evidence type="ECO:0000256" key="3">
    <source>
        <dbReference type="ARBA" id="ARBA00022452"/>
    </source>
</evidence>
<keyword evidence="3" id="KW-1134">Transmembrane beta strand</keyword>
<keyword evidence="10" id="KW-1185">Reference proteome</keyword>
<dbReference type="EMBL" id="FPLJ01000004">
    <property type="protein sequence ID" value="SGY81677.1"/>
    <property type="molecule type" value="Genomic_DNA"/>
</dbReference>
<evidence type="ECO:0000313" key="10">
    <source>
        <dbReference type="Proteomes" id="UP000182660"/>
    </source>
</evidence>
<dbReference type="Proteomes" id="UP000182660">
    <property type="component" value="Unassembled WGS sequence"/>
</dbReference>
<accession>A0ABY1H671</accession>
<gene>
    <name evidence="9" type="ORF">MT2528_0095</name>
</gene>
<name>A0ABY1H671_9GAMM</name>
<feature type="chain" id="PRO_5045070102" evidence="8">
    <location>
        <begin position="22"/>
        <end position="422"/>
    </location>
</feature>
<protein>
    <submittedName>
        <fullName evidence="9">Long-chain fatty acid transport protein</fullName>
    </submittedName>
</protein>
<evidence type="ECO:0000256" key="4">
    <source>
        <dbReference type="ARBA" id="ARBA00022692"/>
    </source>
</evidence>
<keyword evidence="4" id="KW-0812">Transmembrane</keyword>
<organism evidence="9 10">
    <name type="scientific">Moritella viscosa</name>
    <dbReference type="NCBI Taxonomy" id="80854"/>
    <lineage>
        <taxon>Bacteria</taxon>
        <taxon>Pseudomonadati</taxon>
        <taxon>Pseudomonadota</taxon>
        <taxon>Gammaproteobacteria</taxon>
        <taxon>Alteromonadales</taxon>
        <taxon>Moritellaceae</taxon>
        <taxon>Moritella</taxon>
    </lineage>
</organism>
<reference evidence="9 10" key="1">
    <citation type="submission" date="2016-11" db="EMBL/GenBank/DDBJ databases">
        <authorList>
            <person name="Klemetsen T."/>
        </authorList>
    </citation>
    <scope>NUCLEOTIDE SEQUENCE [LARGE SCALE GENOMIC DNA]</scope>
    <source>
        <strain evidence="9">MT 2528</strain>
    </source>
</reference>
<dbReference type="PANTHER" id="PTHR35093:SF3">
    <property type="entry name" value="LONG-CHAIN FATTY ACID TRANSPORT PROTEIN"/>
    <property type="match status" value="1"/>
</dbReference>
<dbReference type="Pfam" id="PF03349">
    <property type="entry name" value="Toluene_X"/>
    <property type="match status" value="1"/>
</dbReference>
<evidence type="ECO:0000256" key="2">
    <source>
        <dbReference type="ARBA" id="ARBA00008163"/>
    </source>
</evidence>
<dbReference type="InterPro" id="IPR005017">
    <property type="entry name" value="OMPP1/FadL/TodX"/>
</dbReference>
<dbReference type="PANTHER" id="PTHR35093">
    <property type="entry name" value="OUTER MEMBRANE PROTEIN NMB0088-RELATED"/>
    <property type="match status" value="1"/>
</dbReference>
<keyword evidence="7" id="KW-0998">Cell outer membrane</keyword>
<keyword evidence="5 8" id="KW-0732">Signal</keyword>
<dbReference type="GeneID" id="61293825"/>
<proteinExistence type="inferred from homology"/>
<evidence type="ECO:0000256" key="8">
    <source>
        <dbReference type="SAM" id="SignalP"/>
    </source>
</evidence>
<evidence type="ECO:0000256" key="6">
    <source>
        <dbReference type="ARBA" id="ARBA00023136"/>
    </source>
</evidence>